<dbReference type="Proteomes" id="UP000005741">
    <property type="component" value="Chromosome"/>
</dbReference>
<dbReference type="InterPro" id="IPR050595">
    <property type="entry name" value="Bact_response_regulator"/>
</dbReference>
<dbReference type="EMBL" id="CM001436">
    <property type="protein sequence ID" value="EHQ35392.1"/>
    <property type="molecule type" value="Genomic_DNA"/>
</dbReference>
<dbReference type="SMART" id="SM00448">
    <property type="entry name" value="REC"/>
    <property type="match status" value="1"/>
</dbReference>
<dbReference type="PANTHER" id="PTHR44591">
    <property type="entry name" value="STRESS RESPONSE REGULATOR PROTEIN 1"/>
    <property type="match status" value="1"/>
</dbReference>
<dbReference type="AlphaFoldDB" id="H1Z1S5"/>
<dbReference type="RefSeq" id="WP_004077145.1">
    <property type="nucleotide sequence ID" value="NZ_CM001436.1"/>
</dbReference>
<protein>
    <submittedName>
        <fullName evidence="4">Response regulator receiver protein</fullName>
    </submittedName>
</protein>
<organism evidence="4 5">
    <name type="scientific">Methanoplanus limicola DSM 2279</name>
    <dbReference type="NCBI Taxonomy" id="937775"/>
    <lineage>
        <taxon>Archaea</taxon>
        <taxon>Methanobacteriati</taxon>
        <taxon>Methanobacteriota</taxon>
        <taxon>Stenosarchaea group</taxon>
        <taxon>Methanomicrobia</taxon>
        <taxon>Methanomicrobiales</taxon>
        <taxon>Methanomicrobiaceae</taxon>
        <taxon>Methanoplanus</taxon>
    </lineage>
</organism>
<dbReference type="InterPro" id="IPR001789">
    <property type="entry name" value="Sig_transdc_resp-reg_receiver"/>
</dbReference>
<dbReference type="PANTHER" id="PTHR44591:SF3">
    <property type="entry name" value="RESPONSE REGULATORY DOMAIN-CONTAINING PROTEIN"/>
    <property type="match status" value="1"/>
</dbReference>
<dbReference type="GO" id="GO:0000160">
    <property type="term" value="P:phosphorelay signal transduction system"/>
    <property type="evidence" value="ECO:0007669"/>
    <property type="project" value="InterPro"/>
</dbReference>
<dbReference type="SUPFAM" id="SSF52172">
    <property type="entry name" value="CheY-like"/>
    <property type="match status" value="1"/>
</dbReference>
<dbReference type="OrthoDB" id="2830at2157"/>
<dbReference type="CDD" id="cd00156">
    <property type="entry name" value="REC"/>
    <property type="match status" value="1"/>
</dbReference>
<proteinExistence type="predicted"/>
<dbReference type="InParanoid" id="H1Z1S5"/>
<feature type="modified residue" description="4-aspartylphosphate" evidence="2">
    <location>
        <position position="53"/>
    </location>
</feature>
<evidence type="ECO:0000259" key="3">
    <source>
        <dbReference type="PROSITE" id="PS50110"/>
    </source>
</evidence>
<accession>H1Z1S5</accession>
<dbReference type="Pfam" id="PF00072">
    <property type="entry name" value="Response_reg"/>
    <property type="match status" value="1"/>
</dbReference>
<evidence type="ECO:0000313" key="4">
    <source>
        <dbReference type="EMBL" id="EHQ35392.1"/>
    </source>
</evidence>
<keyword evidence="1 2" id="KW-0597">Phosphoprotein</keyword>
<dbReference type="HOGENOM" id="CLU_000445_69_1_2"/>
<reference evidence="4 5" key="1">
    <citation type="submission" date="2011-10" db="EMBL/GenBank/DDBJ databases">
        <title>The Improved High-Quality Draft genome of Methanoplanus limicola DSM 2279.</title>
        <authorList>
            <consortium name="US DOE Joint Genome Institute (JGI-PGF)"/>
            <person name="Lucas S."/>
            <person name="Copeland A."/>
            <person name="Lapidus A."/>
            <person name="Glavina del Rio T."/>
            <person name="Dalin E."/>
            <person name="Tice H."/>
            <person name="Bruce D."/>
            <person name="Goodwin L."/>
            <person name="Pitluck S."/>
            <person name="Peters L."/>
            <person name="Mikhailova N."/>
            <person name="Lu M."/>
            <person name="Kyrpides N."/>
            <person name="Mavromatis K."/>
            <person name="Ivanova N."/>
            <person name="Markowitz V."/>
            <person name="Cheng J.-F."/>
            <person name="Hugenholtz P."/>
            <person name="Woyke T."/>
            <person name="Wu D."/>
            <person name="Wirth R."/>
            <person name="Brambilla E.-M."/>
            <person name="Klenk H.-P."/>
            <person name="Eisen J.A."/>
        </authorList>
    </citation>
    <scope>NUCLEOTIDE SEQUENCE [LARGE SCALE GENOMIC DNA]</scope>
    <source>
        <strain evidence="4 5">DSM 2279</strain>
    </source>
</reference>
<keyword evidence="5" id="KW-1185">Reference proteome</keyword>
<evidence type="ECO:0000256" key="1">
    <source>
        <dbReference type="ARBA" id="ARBA00022553"/>
    </source>
</evidence>
<dbReference type="STRING" id="937775.Metlim_1283"/>
<dbReference type="PROSITE" id="PS50110">
    <property type="entry name" value="RESPONSE_REGULATORY"/>
    <property type="match status" value="1"/>
</dbReference>
<name>H1Z1S5_9EURY</name>
<sequence length="209" mass="23774">MNNIIMVVDDTKVLANLYCNFLKKSGYGSVAAYSSRECLTLLEEIVPDLILLDIVMEPVDGWETLLKIREDERFLDTAVIMMTAKSIVPGDIISYGTLIDGYVMKPVKPIELIDLIDIADRKKKESSGLRTSAEKSGVEKREIDLFMRNLKEYGVILELRDMIFKIHFPLEDSGEYDEEFLAGMAQVDNMINERRSAINAFKSIYSDIE</sequence>
<dbReference type="InterPro" id="IPR011006">
    <property type="entry name" value="CheY-like_superfamily"/>
</dbReference>
<evidence type="ECO:0000313" key="5">
    <source>
        <dbReference type="Proteomes" id="UP000005741"/>
    </source>
</evidence>
<evidence type="ECO:0000256" key="2">
    <source>
        <dbReference type="PROSITE-ProRule" id="PRU00169"/>
    </source>
</evidence>
<feature type="domain" description="Response regulatory" evidence="3">
    <location>
        <begin position="4"/>
        <end position="120"/>
    </location>
</feature>
<dbReference type="Gene3D" id="3.40.50.2300">
    <property type="match status" value="1"/>
</dbReference>
<gene>
    <name evidence="4" type="ORF">Metlim_1283</name>
</gene>